<dbReference type="AlphaFoldDB" id="A0A915EQC2"/>
<feature type="region of interest" description="Disordered" evidence="1">
    <location>
        <begin position="201"/>
        <end position="318"/>
    </location>
</feature>
<evidence type="ECO:0000313" key="2">
    <source>
        <dbReference type="Proteomes" id="UP000887574"/>
    </source>
</evidence>
<feature type="compositionally biased region" description="Low complexity" evidence="1">
    <location>
        <begin position="250"/>
        <end position="318"/>
    </location>
</feature>
<sequence>LYPPKASAPTAKSVSSIVTALEGIDESELPQMVPELKKLIKALKASNLSREDFNEISEQLASNKDVEQPRENTSPAPTAPTESTPSERDAESRGMKIPNEKRDKATDRNLAALRSALSDQIVRKVMRGDQPAPVVISLQRPHSHPRQVDRPSSATRLQRLNSANPPGKIVYREGGEQLNFESTTAKAKVFAVTAHARRVLPERSHRQVGQISQGSRVQAGVPNKENRVSSSSENSDRVQLDDATGEQAESKSATSSSTAQPAPIAASSTTASPRPQFSPQQPQQPYSGGQQQQQWQQQQQQYTSENQNGNYQPSNNNYYNYQQQQQPVCSSSILVANNHSKNNNTTIRPQLQELSQLEWLQNQSKPHLPQCCTIHLDMEPC</sequence>
<feature type="compositionally biased region" description="Polar residues" evidence="1">
    <location>
        <begin position="207"/>
        <end position="216"/>
    </location>
</feature>
<feature type="compositionally biased region" description="Basic and acidic residues" evidence="1">
    <location>
        <begin position="85"/>
        <end position="107"/>
    </location>
</feature>
<feature type="compositionally biased region" description="Polar residues" evidence="1">
    <location>
        <begin position="150"/>
        <end position="164"/>
    </location>
</feature>
<feature type="compositionally biased region" description="Low complexity" evidence="1">
    <location>
        <begin position="73"/>
        <end position="84"/>
    </location>
</feature>
<feature type="region of interest" description="Disordered" evidence="1">
    <location>
        <begin position="135"/>
        <end position="168"/>
    </location>
</feature>
<reference evidence="3" key="1">
    <citation type="submission" date="2022-11" db="UniProtKB">
        <authorList>
            <consortium name="WormBaseParasite"/>
        </authorList>
    </citation>
    <scope>IDENTIFICATION</scope>
</reference>
<keyword evidence="2" id="KW-1185">Reference proteome</keyword>
<proteinExistence type="predicted"/>
<evidence type="ECO:0000256" key="1">
    <source>
        <dbReference type="SAM" id="MobiDB-lite"/>
    </source>
</evidence>
<name>A0A915EQC2_9BILA</name>
<dbReference type="Proteomes" id="UP000887574">
    <property type="component" value="Unplaced"/>
</dbReference>
<accession>A0A915EQC2</accession>
<organism evidence="2 3">
    <name type="scientific">Ditylenchus dipsaci</name>
    <dbReference type="NCBI Taxonomy" id="166011"/>
    <lineage>
        <taxon>Eukaryota</taxon>
        <taxon>Metazoa</taxon>
        <taxon>Ecdysozoa</taxon>
        <taxon>Nematoda</taxon>
        <taxon>Chromadorea</taxon>
        <taxon>Rhabditida</taxon>
        <taxon>Tylenchina</taxon>
        <taxon>Tylenchomorpha</taxon>
        <taxon>Sphaerularioidea</taxon>
        <taxon>Anguinidae</taxon>
        <taxon>Anguininae</taxon>
        <taxon>Ditylenchus</taxon>
    </lineage>
</organism>
<protein>
    <submittedName>
        <fullName evidence="3">Uncharacterized protein</fullName>
    </submittedName>
</protein>
<dbReference type="WBParaSite" id="jg8356">
    <property type="protein sequence ID" value="jg8356"/>
    <property type="gene ID" value="jg8356"/>
</dbReference>
<feature type="region of interest" description="Disordered" evidence="1">
    <location>
        <begin position="54"/>
        <end position="111"/>
    </location>
</feature>
<evidence type="ECO:0000313" key="3">
    <source>
        <dbReference type="WBParaSite" id="jg8356"/>
    </source>
</evidence>